<sequence>MLSEKRGTPDAPEAVGDELYRQRTYELGIAEDDVYVATGSRNAPQAHGSAAEMLDSAAGRGPGVETLAAPGFVLTALRHFQDALT</sequence>
<reference evidence="1 2" key="1">
    <citation type="submission" date="2019-03" db="EMBL/GenBank/DDBJ databases">
        <title>Sequencing the genomes of 1000 actinobacteria strains.</title>
        <authorList>
            <person name="Klenk H.-P."/>
        </authorList>
    </citation>
    <scope>NUCLEOTIDE SEQUENCE [LARGE SCALE GENOMIC DNA]</scope>
    <source>
        <strain evidence="1 2">DSM 43805</strain>
    </source>
</reference>
<protein>
    <submittedName>
        <fullName evidence="1">Uncharacterized protein</fullName>
    </submittedName>
</protein>
<organism evidence="1 2">
    <name type="scientific">Paractinoplanes brasiliensis</name>
    <dbReference type="NCBI Taxonomy" id="52695"/>
    <lineage>
        <taxon>Bacteria</taxon>
        <taxon>Bacillati</taxon>
        <taxon>Actinomycetota</taxon>
        <taxon>Actinomycetes</taxon>
        <taxon>Micromonosporales</taxon>
        <taxon>Micromonosporaceae</taxon>
        <taxon>Paractinoplanes</taxon>
    </lineage>
</organism>
<dbReference type="EMBL" id="SNWR01000001">
    <property type="protein sequence ID" value="TDO37039.1"/>
    <property type="molecule type" value="Genomic_DNA"/>
</dbReference>
<comment type="caution">
    <text evidence="1">The sequence shown here is derived from an EMBL/GenBank/DDBJ whole genome shotgun (WGS) entry which is preliminary data.</text>
</comment>
<dbReference type="Proteomes" id="UP000294901">
    <property type="component" value="Unassembled WGS sequence"/>
</dbReference>
<evidence type="ECO:0000313" key="2">
    <source>
        <dbReference type="Proteomes" id="UP000294901"/>
    </source>
</evidence>
<name>A0A4R6JLM8_9ACTN</name>
<dbReference type="AlphaFoldDB" id="A0A4R6JLM8"/>
<accession>A0A4R6JLM8</accession>
<keyword evidence="2" id="KW-1185">Reference proteome</keyword>
<gene>
    <name evidence="1" type="ORF">C8E87_0633</name>
</gene>
<proteinExistence type="predicted"/>
<evidence type="ECO:0000313" key="1">
    <source>
        <dbReference type="EMBL" id="TDO37039.1"/>
    </source>
</evidence>